<accession>A0A095FIS8</accession>
<dbReference type="Pfam" id="PF05015">
    <property type="entry name" value="HigB-like_toxin"/>
    <property type="match status" value="1"/>
</dbReference>
<reference evidence="3" key="4">
    <citation type="submission" date="2022-09" db="EMBL/GenBank/DDBJ databases">
        <title>Genomic of Burkholderia gladioli.</title>
        <authorList>
            <person name="Wu H."/>
        </authorList>
    </citation>
    <scope>NUCLEOTIDE SEQUENCE</scope>
    <source>
        <strain evidence="3">ZN-S4</strain>
    </source>
</reference>
<dbReference type="OMA" id="HKGLETF"/>
<sequence length="92" mass="10573">MIKSWRHKGLEAFFLYGSKAGIRPDHASRLRRQLMRLDIACCARDMNLAGWRLHALGGELGGYFSVRVSGNWRLIFAFDGEDAILVDYLDYH</sequence>
<proteinExistence type="predicted"/>
<dbReference type="EMBL" id="JPGG01000015">
    <property type="protein sequence ID" value="KGC17298.1"/>
    <property type="molecule type" value="Genomic_DNA"/>
</dbReference>
<reference evidence="1 4" key="1">
    <citation type="submission" date="2014-04" db="EMBL/GenBank/DDBJ databases">
        <authorList>
            <person name="Bishop-Lilly K.A."/>
            <person name="Broomall S.M."/>
            <person name="Chain P.S."/>
            <person name="Chertkov O."/>
            <person name="Coyne S.R."/>
            <person name="Daligault H.E."/>
            <person name="Davenport K.W."/>
            <person name="Erkkila T."/>
            <person name="Frey K.G."/>
            <person name="Gibbons H.S."/>
            <person name="Gu W."/>
            <person name="Jaissle J."/>
            <person name="Johnson S.L."/>
            <person name="Koroleva G.I."/>
            <person name="Ladner J.T."/>
            <person name="Lo C.-C."/>
            <person name="Minogue T.D."/>
            <person name="Munk C."/>
            <person name="Palacios G.F."/>
            <person name="Redden C.L."/>
            <person name="Rosenzweig C.N."/>
            <person name="Scholz M.B."/>
            <person name="Teshima H."/>
            <person name="Xu Y."/>
        </authorList>
    </citation>
    <scope>NUCLEOTIDE SEQUENCE [LARGE SCALE GENOMIC DNA]</scope>
    <source>
        <strain evidence="1">Gladioli</strain>
        <strain evidence="4">gladioli</strain>
    </source>
</reference>
<evidence type="ECO:0000313" key="1">
    <source>
        <dbReference type="EMBL" id="KGC17298.1"/>
    </source>
</evidence>
<dbReference type="PANTHER" id="PTHR40266">
    <property type="entry name" value="TOXIN HIGB-1"/>
    <property type="match status" value="1"/>
</dbReference>
<dbReference type="InterPro" id="IPR035093">
    <property type="entry name" value="RelE/ParE_toxin_dom_sf"/>
</dbReference>
<evidence type="ECO:0000313" key="5">
    <source>
        <dbReference type="Proteomes" id="UP000220629"/>
    </source>
</evidence>
<dbReference type="PANTHER" id="PTHR40266:SF2">
    <property type="entry name" value="TOXIN HIGB-1"/>
    <property type="match status" value="1"/>
</dbReference>
<dbReference type="AlphaFoldDB" id="A0A095FIS8"/>
<dbReference type="Gene3D" id="3.30.2310.20">
    <property type="entry name" value="RelE-like"/>
    <property type="match status" value="1"/>
</dbReference>
<dbReference type="EMBL" id="PDDY01000004">
    <property type="protein sequence ID" value="PEH36648.1"/>
    <property type="molecule type" value="Genomic_DNA"/>
</dbReference>
<dbReference type="KEGG" id="bgo:BM43_1307"/>
<dbReference type="GeneID" id="66459509"/>
<dbReference type="Proteomes" id="UP001059745">
    <property type="component" value="Chromosome 1"/>
</dbReference>
<evidence type="ECO:0000313" key="3">
    <source>
        <dbReference type="EMBL" id="UWX70124.1"/>
    </source>
</evidence>
<gene>
    <name evidence="2" type="ORF">CRM94_18700</name>
    <name evidence="1" type="ORF">DM48_4338</name>
    <name evidence="3" type="ORF">NYZ96_18345</name>
</gene>
<organism evidence="2 5">
    <name type="scientific">Burkholderia gladioli</name>
    <name type="common">Pseudomonas marginata</name>
    <name type="synonym">Phytomonas marginata</name>
    <dbReference type="NCBI Taxonomy" id="28095"/>
    <lineage>
        <taxon>Bacteria</taxon>
        <taxon>Pseudomonadati</taxon>
        <taxon>Pseudomonadota</taxon>
        <taxon>Betaproteobacteria</taxon>
        <taxon>Burkholderiales</taxon>
        <taxon>Burkholderiaceae</taxon>
        <taxon>Burkholderia</taxon>
    </lineage>
</organism>
<protein>
    <submittedName>
        <fullName evidence="2">Killer protein</fullName>
    </submittedName>
    <submittedName>
        <fullName evidence="1">Plasmid maintenance system killer family protein</fullName>
    </submittedName>
    <submittedName>
        <fullName evidence="3">Type II toxin-antitoxin system RelE/ParE family toxin</fullName>
    </submittedName>
</protein>
<name>A0A095FIS8_BURGA</name>
<dbReference type="Proteomes" id="UP000029590">
    <property type="component" value="Unassembled WGS sequence"/>
</dbReference>
<dbReference type="OrthoDB" id="9801102at2"/>
<evidence type="ECO:0000313" key="2">
    <source>
        <dbReference type="EMBL" id="PEH36648.1"/>
    </source>
</evidence>
<dbReference type="SUPFAM" id="SSF143011">
    <property type="entry name" value="RelE-like"/>
    <property type="match status" value="1"/>
</dbReference>
<dbReference type="Proteomes" id="UP000220629">
    <property type="component" value="Unassembled WGS sequence"/>
</dbReference>
<dbReference type="RefSeq" id="WP_013699707.1">
    <property type="nucleotide sequence ID" value="NZ_CADEPT010000001.1"/>
</dbReference>
<dbReference type="EMBL" id="CP104214">
    <property type="protein sequence ID" value="UWX70124.1"/>
    <property type="molecule type" value="Genomic_DNA"/>
</dbReference>
<dbReference type="InterPro" id="IPR007711">
    <property type="entry name" value="HigB-1"/>
</dbReference>
<evidence type="ECO:0000313" key="4">
    <source>
        <dbReference type="Proteomes" id="UP000029590"/>
    </source>
</evidence>
<reference evidence="2" key="3">
    <citation type="submission" date="2017-09" db="EMBL/GenBank/DDBJ databases">
        <title>FDA dAtabase for Regulatory Grade micrObial Sequences (FDA-ARGOS): Supporting development and validation of Infectious Disease Dx tests.</title>
        <authorList>
            <person name="Minogue T."/>
            <person name="Wolcott M."/>
            <person name="Wasieloski L."/>
            <person name="Aguilar W."/>
            <person name="Moore D."/>
            <person name="Tallon L.J."/>
            <person name="Sadzewicz L."/>
            <person name="Ott S."/>
            <person name="Zhao X."/>
            <person name="Nagaraj S."/>
            <person name="Vavikolanu K."/>
            <person name="Aluvathingal J."/>
            <person name="Nadendla S."/>
            <person name="Sichtig H."/>
        </authorList>
    </citation>
    <scope>NUCLEOTIDE SEQUENCE</scope>
    <source>
        <strain evidence="2">FDAARGOS_390</strain>
    </source>
</reference>
<reference evidence="5" key="2">
    <citation type="submission" date="2017-09" db="EMBL/GenBank/DDBJ databases">
        <title>FDA dAtabase for Regulatory Grade micrObial Sequences (FDA-ARGOS): Supporting development and validation of Infectious Disease Dx tests.</title>
        <authorList>
            <person name="Minogue T."/>
            <person name="Wolcott M."/>
            <person name="Wasieloski L."/>
            <person name="Aguilar W."/>
            <person name="Moore D."/>
            <person name="Tallon L."/>
            <person name="Sadzewicz L."/>
            <person name="Ott S."/>
            <person name="Zhao X."/>
            <person name="Nagaraj S."/>
            <person name="Vavikolanu K."/>
            <person name="Aluvathingal J."/>
            <person name="Nadendla S."/>
            <person name="Sichtig H."/>
        </authorList>
    </citation>
    <scope>NUCLEOTIDE SEQUENCE [LARGE SCALE GENOMIC DNA]</scope>
    <source>
        <strain evidence="5">FDAARGOS_390</strain>
    </source>
</reference>
<accession>A0A0D5DP49</accession>